<dbReference type="EMBL" id="MVHJ01000003">
    <property type="protein sequence ID" value="ORA06496.1"/>
    <property type="molecule type" value="Genomic_DNA"/>
</dbReference>
<dbReference type="InterPro" id="IPR010618">
    <property type="entry name" value="RPF"/>
</dbReference>
<dbReference type="Gene3D" id="1.10.530.10">
    <property type="match status" value="1"/>
</dbReference>
<comment type="caution">
    <text evidence="5">The sequence shown here is derived from an EMBL/GenBank/DDBJ whole genome shotgun (WGS) entry which is preliminary data.</text>
</comment>
<dbReference type="OrthoDB" id="1404170at2"/>
<keyword evidence="2" id="KW-0378">Hydrolase</keyword>
<reference evidence="5 6" key="1">
    <citation type="submission" date="2017-02" db="EMBL/GenBank/DDBJ databases">
        <title>The new phylogeny of genus Mycobacterium.</title>
        <authorList>
            <person name="Tortoli E."/>
            <person name="Trovato A."/>
            <person name="Cirillo D.M."/>
        </authorList>
    </citation>
    <scope>NUCLEOTIDE SEQUENCE [LARGE SCALE GENOMIC DNA]</scope>
    <source>
        <strain evidence="5 6">DSM 45578</strain>
    </source>
</reference>
<dbReference type="AlphaFoldDB" id="A0A1W9Z2C8"/>
<dbReference type="Pfam" id="PF06737">
    <property type="entry name" value="Transglycosylas"/>
    <property type="match status" value="1"/>
</dbReference>
<gene>
    <name evidence="5" type="ORF">BST17_05660</name>
</gene>
<feature type="chain" id="PRO_5038675595" evidence="3">
    <location>
        <begin position="39"/>
        <end position="167"/>
    </location>
</feature>
<dbReference type="Proteomes" id="UP000192366">
    <property type="component" value="Unassembled WGS sequence"/>
</dbReference>
<evidence type="ECO:0000313" key="6">
    <source>
        <dbReference type="Proteomes" id="UP000192366"/>
    </source>
</evidence>
<dbReference type="CDD" id="cd13925">
    <property type="entry name" value="RPF"/>
    <property type="match status" value="1"/>
</dbReference>
<accession>A0A1W9Z2C8</accession>
<protein>
    <submittedName>
        <fullName evidence="5">Transglycosylase</fullName>
    </submittedName>
</protein>
<feature type="domain" description="Resuscitation-promoting factor core lysozyme-like" evidence="4">
    <location>
        <begin position="38"/>
        <end position="110"/>
    </location>
</feature>
<proteinExistence type="inferred from homology"/>
<sequence>MSSIRARITSIVAKSIWVAAATGALSVAPMAISATASADSVNWDAIAQCESGGNWGINSGNGHFGGLQFKQATWNANGGVGSPARATRAEQIRVAENVLRTQGLKAWPKCGSRGAAPAVWGTPNLPQAPAPAATGCQAIRGGAVLGIFDFRQMCVALENVGRTFQPR</sequence>
<feature type="signal peptide" evidence="3">
    <location>
        <begin position="1"/>
        <end position="38"/>
    </location>
</feature>
<name>A0A1W9Z2C8_MYCBA</name>
<comment type="similarity">
    <text evidence="1">Belongs to the transglycosylase family. Rpf subfamily.</text>
</comment>
<evidence type="ECO:0000313" key="5">
    <source>
        <dbReference type="EMBL" id="ORA06496.1"/>
    </source>
</evidence>
<dbReference type="InterPro" id="IPR023346">
    <property type="entry name" value="Lysozyme-like_dom_sf"/>
</dbReference>
<dbReference type="STRING" id="564198.BST17_05660"/>
<evidence type="ECO:0000256" key="3">
    <source>
        <dbReference type="SAM" id="SignalP"/>
    </source>
</evidence>
<organism evidence="5 6">
    <name type="scientific">Mycolicibacterium bacteremicum</name>
    <name type="common">Mycobacterium bacteremicum</name>
    <dbReference type="NCBI Taxonomy" id="564198"/>
    <lineage>
        <taxon>Bacteria</taxon>
        <taxon>Bacillati</taxon>
        <taxon>Actinomycetota</taxon>
        <taxon>Actinomycetes</taxon>
        <taxon>Mycobacteriales</taxon>
        <taxon>Mycobacteriaceae</taxon>
        <taxon>Mycolicibacterium</taxon>
    </lineage>
</organism>
<evidence type="ECO:0000256" key="1">
    <source>
        <dbReference type="ARBA" id="ARBA00010830"/>
    </source>
</evidence>
<evidence type="ECO:0000256" key="2">
    <source>
        <dbReference type="ARBA" id="ARBA00022801"/>
    </source>
</evidence>
<keyword evidence="6" id="KW-1185">Reference proteome</keyword>
<dbReference type="RefSeq" id="WP_083056092.1">
    <property type="nucleotide sequence ID" value="NZ_JACKVM010000009.1"/>
</dbReference>
<keyword evidence="3" id="KW-0732">Signal</keyword>
<dbReference type="SUPFAM" id="SSF53955">
    <property type="entry name" value="Lysozyme-like"/>
    <property type="match status" value="1"/>
</dbReference>
<evidence type="ECO:0000259" key="4">
    <source>
        <dbReference type="Pfam" id="PF06737"/>
    </source>
</evidence>
<dbReference type="GO" id="GO:0016787">
    <property type="term" value="F:hydrolase activity"/>
    <property type="evidence" value="ECO:0007669"/>
    <property type="project" value="UniProtKB-KW"/>
</dbReference>